<evidence type="ECO:0000313" key="5">
    <source>
        <dbReference type="Proteomes" id="UP001060771"/>
    </source>
</evidence>
<dbReference type="PANTHER" id="PTHR40733:SF1">
    <property type="entry name" value="SMALL ZINC FINGER PROTEIN HVO-2753-LIKE ZINC-BINDING POCKET DOMAIN-CONTAINING PROTEIN"/>
    <property type="match status" value="1"/>
</dbReference>
<dbReference type="EMBL" id="AP026830">
    <property type="protein sequence ID" value="BDR93187.1"/>
    <property type="molecule type" value="Genomic_DNA"/>
</dbReference>
<dbReference type="NCBIfam" id="NF011481">
    <property type="entry name" value="PRK14890.1"/>
    <property type="match status" value="1"/>
</dbReference>
<dbReference type="InterPro" id="IPR044720">
    <property type="entry name" value="HVO_2753-like"/>
</dbReference>
<dbReference type="GeneID" id="76207819"/>
<dbReference type="Pfam" id="PF07754">
    <property type="entry name" value="HVO_2753_ZBP"/>
    <property type="match status" value="1"/>
</dbReference>
<feature type="domain" description="Small zinc finger protein HVO-2753-like zinc-binding pocket" evidence="1">
    <location>
        <begin position="21"/>
        <end position="66"/>
    </location>
</feature>
<dbReference type="Proteomes" id="UP000657075">
    <property type="component" value="Unassembled WGS sequence"/>
</dbReference>
<gene>
    <name evidence="3" type="ORF">GCM10007112_13880</name>
    <name evidence="2" type="ORF">Vsou_22800</name>
</gene>
<evidence type="ECO:0000259" key="1">
    <source>
        <dbReference type="Pfam" id="PF07754"/>
    </source>
</evidence>
<name>A0A830E753_9CREN</name>
<reference evidence="5" key="3">
    <citation type="submission" date="2022-09" db="EMBL/GenBank/DDBJ databases">
        <title>Complete genome sequence of Vulcanisaeta souniana.</title>
        <authorList>
            <person name="Kato S."/>
            <person name="Itoh T."/>
            <person name="Ohkuma M."/>
        </authorList>
    </citation>
    <scope>NUCLEOTIDE SEQUENCE [LARGE SCALE GENOMIC DNA]</scope>
    <source>
        <strain evidence="5">JCM 11219</strain>
    </source>
</reference>
<keyword evidence="5" id="KW-1185">Reference proteome</keyword>
<evidence type="ECO:0000313" key="2">
    <source>
        <dbReference type="EMBL" id="BDR93187.1"/>
    </source>
</evidence>
<dbReference type="RefSeq" id="WP_054843794.1">
    <property type="nucleotide sequence ID" value="NZ_AP026830.1"/>
</dbReference>
<protein>
    <submittedName>
        <fullName evidence="3">RNA-binding protein</fullName>
    </submittedName>
</protein>
<sequence>MAIPNVERPKPALHGPTVPVCTSCGKPIRPYERATHFLCPNCGKAEIWRCEHCRRIGNPYKCPVCGFEGP</sequence>
<dbReference type="EMBL" id="BMNM01000005">
    <property type="protein sequence ID" value="GGI78287.1"/>
    <property type="molecule type" value="Genomic_DNA"/>
</dbReference>
<reference evidence="3" key="2">
    <citation type="submission" date="2020-09" db="EMBL/GenBank/DDBJ databases">
        <authorList>
            <person name="Sun Q."/>
            <person name="Ohkuma M."/>
        </authorList>
    </citation>
    <scope>NUCLEOTIDE SEQUENCE</scope>
    <source>
        <strain evidence="3">JCM 11219</strain>
    </source>
</reference>
<dbReference type="PANTHER" id="PTHR40733">
    <property type="entry name" value="ZINC-RIBBON RNA-BINDING PROTEIN INVOLVED IN TRANSLATION-RELATED"/>
    <property type="match status" value="1"/>
</dbReference>
<evidence type="ECO:0000313" key="4">
    <source>
        <dbReference type="Proteomes" id="UP000657075"/>
    </source>
</evidence>
<proteinExistence type="predicted"/>
<evidence type="ECO:0000313" key="3">
    <source>
        <dbReference type="EMBL" id="GGI78287.1"/>
    </source>
</evidence>
<organism evidence="3 4">
    <name type="scientific">Vulcanisaeta souniana JCM 11219</name>
    <dbReference type="NCBI Taxonomy" id="1293586"/>
    <lineage>
        <taxon>Archaea</taxon>
        <taxon>Thermoproteota</taxon>
        <taxon>Thermoprotei</taxon>
        <taxon>Thermoproteales</taxon>
        <taxon>Thermoproteaceae</taxon>
        <taxon>Vulcanisaeta</taxon>
    </lineage>
</organism>
<dbReference type="Proteomes" id="UP001060771">
    <property type="component" value="Chromosome"/>
</dbReference>
<reference evidence="3" key="1">
    <citation type="journal article" date="2014" name="Int. J. Syst. Evol. Microbiol.">
        <title>Complete genome sequence of Corynebacterium casei LMG S-19264T (=DSM 44701T), isolated from a smear-ripened cheese.</title>
        <authorList>
            <consortium name="US DOE Joint Genome Institute (JGI-PGF)"/>
            <person name="Walter F."/>
            <person name="Albersmeier A."/>
            <person name="Kalinowski J."/>
            <person name="Ruckert C."/>
        </authorList>
    </citation>
    <scope>NUCLEOTIDE SEQUENCE</scope>
    <source>
        <strain evidence="3">JCM 11219</strain>
    </source>
</reference>
<dbReference type="OrthoDB" id="35104at2157"/>
<accession>A0A830E753</accession>
<dbReference type="AlphaFoldDB" id="A0A830E753"/>
<dbReference type="InterPro" id="IPR011668">
    <property type="entry name" value="HVO_2753-like_ZBP"/>
</dbReference>
<reference evidence="2" key="4">
    <citation type="journal article" date="2023" name="Microbiol. Resour. Announc.">
        <title>Complete Genome Sequence of Vulcanisaeta souniana Strain IC-059, a Hyperthermophilic Archaeon Isolated from Hot Spring Water in Japan.</title>
        <authorList>
            <person name="Kato S."/>
            <person name="Itoh T."/>
            <person name="Wu L."/>
            <person name="Ma J."/>
            <person name="Ohkuma M."/>
        </authorList>
    </citation>
    <scope>NUCLEOTIDE SEQUENCE</scope>
    <source>
        <strain evidence="2">JCM 11219</strain>
    </source>
</reference>